<name>A0A7G3ZB72_9SACH</name>
<feature type="region of interest" description="Disordered" evidence="1">
    <location>
        <begin position="1"/>
        <end position="96"/>
    </location>
</feature>
<feature type="domain" description="YMC020W-like alpha/beta hydrolase" evidence="2">
    <location>
        <begin position="235"/>
        <end position="566"/>
    </location>
</feature>
<feature type="compositionally biased region" description="Low complexity" evidence="1">
    <location>
        <begin position="1"/>
        <end position="15"/>
    </location>
</feature>
<dbReference type="PANTHER" id="PTHR47349:SF1">
    <property type="entry name" value="AER328WP"/>
    <property type="match status" value="1"/>
</dbReference>
<dbReference type="InterPro" id="IPR058934">
    <property type="entry name" value="YMC020W-like"/>
</dbReference>
<dbReference type="EMBL" id="CP059246">
    <property type="protein sequence ID" value="QLL30758.1"/>
    <property type="molecule type" value="Genomic_DNA"/>
</dbReference>
<keyword evidence="4" id="KW-1185">Reference proteome</keyword>
<feature type="compositionally biased region" description="Basic and acidic residues" evidence="1">
    <location>
        <begin position="76"/>
        <end position="96"/>
    </location>
</feature>
<evidence type="ECO:0000313" key="3">
    <source>
        <dbReference type="EMBL" id="QLL30758.1"/>
    </source>
</evidence>
<dbReference type="AlphaFoldDB" id="A0A7G3ZB72"/>
<dbReference type="PANTHER" id="PTHR47349">
    <property type="entry name" value="CHROMOSOME 8, WHOLE GENOME SHOTGUN SEQUENCE"/>
    <property type="match status" value="1"/>
</dbReference>
<organism evidence="3 4">
    <name type="scientific">Torulaspora globosa</name>
    <dbReference type="NCBI Taxonomy" id="48254"/>
    <lineage>
        <taxon>Eukaryota</taxon>
        <taxon>Fungi</taxon>
        <taxon>Dikarya</taxon>
        <taxon>Ascomycota</taxon>
        <taxon>Saccharomycotina</taxon>
        <taxon>Saccharomycetes</taxon>
        <taxon>Saccharomycetales</taxon>
        <taxon>Saccharomycetaceae</taxon>
        <taxon>Torulaspora</taxon>
    </lineage>
</organism>
<dbReference type="GeneID" id="59323855"/>
<evidence type="ECO:0000313" key="4">
    <source>
        <dbReference type="Proteomes" id="UP000515788"/>
    </source>
</evidence>
<dbReference type="Proteomes" id="UP000515788">
    <property type="component" value="Chromosome 1"/>
</dbReference>
<protein>
    <recommendedName>
        <fullName evidence="2">YMC020W-like alpha/beta hydrolase domain-containing protein</fullName>
    </recommendedName>
</protein>
<dbReference type="RefSeq" id="XP_037137433.1">
    <property type="nucleotide sequence ID" value="XM_037281538.1"/>
</dbReference>
<dbReference type="InterPro" id="IPR029058">
    <property type="entry name" value="AB_hydrolase_fold"/>
</dbReference>
<evidence type="ECO:0000259" key="2">
    <source>
        <dbReference type="Pfam" id="PF26147"/>
    </source>
</evidence>
<gene>
    <name evidence="3" type="ORF">HG536_0A05730</name>
</gene>
<sequence length="607" mass="67543">MGSGTPSSQGSSKSSGGNGKTEVTTLPKEGRPISRRSSHLVSSREDNGEETRMKGNAETQGASSDGGDVRTAVSPRDVKQDNAGSKEDAVKAENGSEAKGRVRFFWGRQSHVTEQVTDTGETERVAAAASSVPSVTNEIIPHSDDAILYRSKKDTEITEERESQVLQKQNPNIVVPNFDVLPRKSAWTSLSSSLSTIAHSWHIASGERKRQACLYQRGPEESLYKLSSGGKCPIKVLIVGVHGFFPTKMIRPFIGEPTGTSMKFVSEAEEVVLKYFHKHGRSIEISKIALEREGEVLDRVNFFFDVMRNWLKEINEADFIYFVAHSQGCPVTIMLLSQLIDAGIINLDSTKFFQGEEVPLSRNKKIISIVAMAGINNGPFYGADQTLFVRAYQTIERESLRELFQFQKFDSMLSKMLMRSIRIIIGSGVKITFVGSINDQLVPLYSSICLFANHPNMFRATFIDRGSRTPAFLTRLLNIAGTLLNLGYDDHGIIKEISSSLAGTLTGGGHSTVYNEEQVYELGLRFALETTDVPADVPVEFRPFQLKNLGSNPYHLPWCMRGLLYETNAHLDPGEISHLFNEFEDWQPDTKQLKDVKYRLNGLRSRL</sequence>
<evidence type="ECO:0000256" key="1">
    <source>
        <dbReference type="SAM" id="MobiDB-lite"/>
    </source>
</evidence>
<dbReference type="OrthoDB" id="5598028at2759"/>
<dbReference type="SUPFAM" id="SSF53474">
    <property type="entry name" value="alpha/beta-Hydrolases"/>
    <property type="match status" value="1"/>
</dbReference>
<dbReference type="Pfam" id="PF26147">
    <property type="entry name" value="AB_HYDROLASE_YMC0-YMC35"/>
    <property type="match status" value="1"/>
</dbReference>
<dbReference type="KEGG" id="tgb:HG536_0A05730"/>
<reference evidence="3 4" key="1">
    <citation type="submission" date="2020-06" db="EMBL/GenBank/DDBJ databases">
        <title>The yeast mating-type switching endonuclease HO is a domesticated member of an unorthodox homing genetic element family.</title>
        <authorList>
            <person name="Coughlan A.Y."/>
            <person name="Lombardi L."/>
            <person name="Braun-Galleani S."/>
            <person name="Martos A.R."/>
            <person name="Galeote V."/>
            <person name="Bigey F."/>
            <person name="Dequin S."/>
            <person name="Byrne K.P."/>
            <person name="Wolfe K.H."/>
        </authorList>
    </citation>
    <scope>NUCLEOTIDE SEQUENCE [LARGE SCALE GENOMIC DNA]</scope>
    <source>
        <strain evidence="3 4">CBS764</strain>
    </source>
</reference>
<accession>A0A7G3ZB72</accession>
<proteinExistence type="predicted"/>
<dbReference type="InterPro" id="IPR058933">
    <property type="entry name" value="YMC020W-like_ab_hydrolase"/>
</dbReference>
<feature type="compositionally biased region" description="Basic and acidic residues" evidence="1">
    <location>
        <begin position="42"/>
        <end position="55"/>
    </location>
</feature>